<proteinExistence type="predicted"/>
<name>A0A654IMP8_9MOLU</name>
<sequence length="74" mass="8829">MKFVDNDIDIIWDPPLVIWALFDDYDSSYQKAITKNFNQMNKNNLLLFLLELKTQKILALLKLKIAFINKLIYH</sequence>
<evidence type="ECO:0000313" key="1">
    <source>
        <dbReference type="EMBL" id="VZR99873.1"/>
    </source>
</evidence>
<dbReference type="AlphaFoldDB" id="A0A654IMP8"/>
<protein>
    <submittedName>
        <fullName evidence="1">Uncharacterized protein</fullName>
    </submittedName>
</protein>
<reference evidence="1" key="1">
    <citation type="submission" date="2019-11" db="EMBL/GenBank/DDBJ databases">
        <authorList>
            <person name="Falquet L."/>
            <person name="Falquet L."/>
        </authorList>
    </citation>
    <scope>NUCLEOTIDE SEQUENCE</scope>
    <source>
        <strain evidence="1">14/OD_0492</strain>
    </source>
</reference>
<organism evidence="1">
    <name type="scientific">Mycoplasma feriruminatoris</name>
    <dbReference type="NCBI Taxonomy" id="1179777"/>
    <lineage>
        <taxon>Bacteria</taxon>
        <taxon>Bacillati</taxon>
        <taxon>Mycoplasmatota</taxon>
        <taxon>Mollicutes</taxon>
        <taxon>Mycoplasmataceae</taxon>
        <taxon>Mycoplasma</taxon>
    </lineage>
</organism>
<accession>A0A654IMP8</accession>
<gene>
    <name evidence="1" type="ORF">MF5582_00307</name>
</gene>
<dbReference type="EMBL" id="LR739237">
    <property type="protein sequence ID" value="VZR99873.1"/>
    <property type="molecule type" value="Genomic_DNA"/>
</dbReference>